<dbReference type="SUPFAM" id="SSF56112">
    <property type="entry name" value="Protein kinase-like (PK-like)"/>
    <property type="match status" value="1"/>
</dbReference>
<evidence type="ECO:0000256" key="3">
    <source>
        <dbReference type="ARBA" id="ARBA00022697"/>
    </source>
</evidence>
<dbReference type="InterPro" id="IPR002575">
    <property type="entry name" value="Aminoglycoside_PTrfase"/>
</dbReference>
<evidence type="ECO:0000256" key="9">
    <source>
        <dbReference type="NCBIfam" id="TIGR00938"/>
    </source>
</evidence>
<dbReference type="NCBIfam" id="TIGR00938">
    <property type="entry name" value="thrB_alt"/>
    <property type="match status" value="1"/>
</dbReference>
<gene>
    <name evidence="8" type="primary">thrB</name>
    <name evidence="11" type="ORF">SAMN05216214_109168</name>
</gene>
<dbReference type="HAMAP" id="MF_00301">
    <property type="entry name" value="Homoser_kinase_2"/>
    <property type="match status" value="1"/>
</dbReference>
<dbReference type="Proteomes" id="UP000185766">
    <property type="component" value="Unassembled WGS sequence"/>
</dbReference>
<evidence type="ECO:0000256" key="1">
    <source>
        <dbReference type="ARBA" id="ARBA00022605"/>
    </source>
</evidence>
<dbReference type="UniPathway" id="UPA00050">
    <property type="reaction ID" value="UER00064"/>
</dbReference>
<name>A0A1H7NJU9_9GAMM</name>
<dbReference type="GO" id="GO:0005524">
    <property type="term" value="F:ATP binding"/>
    <property type="evidence" value="ECO:0007669"/>
    <property type="project" value="UniProtKB-KW"/>
</dbReference>
<feature type="domain" description="Aminoglycoside phosphotransferase" evidence="10">
    <location>
        <begin position="27"/>
        <end position="255"/>
    </location>
</feature>
<dbReference type="AlphaFoldDB" id="A0A1H7NJU9"/>
<keyword evidence="2 8" id="KW-0808">Transferase</keyword>
<dbReference type="Pfam" id="PF01636">
    <property type="entry name" value="APH"/>
    <property type="match status" value="1"/>
</dbReference>
<evidence type="ECO:0000256" key="2">
    <source>
        <dbReference type="ARBA" id="ARBA00022679"/>
    </source>
</evidence>
<dbReference type="EMBL" id="FOAS01000009">
    <property type="protein sequence ID" value="SEL23305.1"/>
    <property type="molecule type" value="Genomic_DNA"/>
</dbReference>
<dbReference type="GO" id="GO:0009088">
    <property type="term" value="P:threonine biosynthetic process"/>
    <property type="evidence" value="ECO:0007669"/>
    <property type="project" value="UniProtKB-UniRule"/>
</dbReference>
<keyword evidence="6 8" id="KW-0067">ATP-binding</keyword>
<evidence type="ECO:0000259" key="10">
    <source>
        <dbReference type="Pfam" id="PF01636"/>
    </source>
</evidence>
<comment type="similarity">
    <text evidence="7 8">Belongs to the pseudomonas-type ThrB family.</text>
</comment>
<evidence type="ECO:0000256" key="6">
    <source>
        <dbReference type="ARBA" id="ARBA00022840"/>
    </source>
</evidence>
<comment type="pathway">
    <text evidence="8">Amino-acid biosynthesis; L-threonine biosynthesis; L-threonine from L-aspartate: step 4/5.</text>
</comment>
<evidence type="ECO:0000256" key="5">
    <source>
        <dbReference type="ARBA" id="ARBA00022777"/>
    </source>
</evidence>
<evidence type="ECO:0000256" key="8">
    <source>
        <dbReference type="HAMAP-Rule" id="MF_00301"/>
    </source>
</evidence>
<evidence type="ECO:0000256" key="7">
    <source>
        <dbReference type="ARBA" id="ARBA00038240"/>
    </source>
</evidence>
<dbReference type="CDD" id="cd05153">
    <property type="entry name" value="HomoserineK_II"/>
    <property type="match status" value="1"/>
</dbReference>
<evidence type="ECO:0000313" key="11">
    <source>
        <dbReference type="EMBL" id="SEL23305.1"/>
    </source>
</evidence>
<dbReference type="InterPro" id="IPR050249">
    <property type="entry name" value="Pseudomonas-type_ThrB"/>
</dbReference>
<organism evidence="11 12">
    <name type="scientific">Atopomonas hussainii</name>
    <dbReference type="NCBI Taxonomy" id="1429083"/>
    <lineage>
        <taxon>Bacteria</taxon>
        <taxon>Pseudomonadati</taxon>
        <taxon>Pseudomonadota</taxon>
        <taxon>Gammaproteobacteria</taxon>
        <taxon>Pseudomonadales</taxon>
        <taxon>Pseudomonadaceae</taxon>
        <taxon>Atopomonas</taxon>
    </lineage>
</organism>
<keyword evidence="4 8" id="KW-0547">Nucleotide-binding</keyword>
<reference evidence="11 12" key="1">
    <citation type="submission" date="2016-10" db="EMBL/GenBank/DDBJ databases">
        <authorList>
            <person name="de Groot N.N."/>
        </authorList>
    </citation>
    <scope>NUCLEOTIDE SEQUENCE [LARGE SCALE GENOMIC DNA]</scope>
    <source>
        <strain evidence="11 12">JCM 19513</strain>
    </source>
</reference>
<dbReference type="EC" id="2.7.1.39" evidence="8 9"/>
<evidence type="ECO:0000256" key="4">
    <source>
        <dbReference type="ARBA" id="ARBA00022741"/>
    </source>
</evidence>
<dbReference type="Gene3D" id="3.30.200.20">
    <property type="entry name" value="Phosphorylase Kinase, domain 1"/>
    <property type="match status" value="1"/>
</dbReference>
<dbReference type="PANTHER" id="PTHR21064">
    <property type="entry name" value="AMINOGLYCOSIDE PHOSPHOTRANSFERASE DOMAIN-CONTAINING PROTEIN-RELATED"/>
    <property type="match status" value="1"/>
</dbReference>
<dbReference type="Gene3D" id="3.90.1200.10">
    <property type="match status" value="1"/>
</dbReference>
<keyword evidence="1 8" id="KW-0028">Amino-acid biosynthesis</keyword>
<accession>A0A1H7NJU9</accession>
<dbReference type="InterPro" id="IPR005280">
    <property type="entry name" value="Homoserine_kinase_II"/>
</dbReference>
<dbReference type="GO" id="GO:0004413">
    <property type="term" value="F:homoserine kinase activity"/>
    <property type="evidence" value="ECO:0007669"/>
    <property type="project" value="UniProtKB-UniRule"/>
</dbReference>
<dbReference type="RefSeq" id="WP_074868147.1">
    <property type="nucleotide sequence ID" value="NZ_FOAS01000009.1"/>
</dbReference>
<keyword evidence="3 8" id="KW-0791">Threonine biosynthesis</keyword>
<protein>
    <recommendedName>
        <fullName evidence="8 9">Homoserine kinase</fullName>
        <shortName evidence="8">HK</shortName>
        <shortName evidence="8">HSK</shortName>
        <ecNumber evidence="8 9">2.7.1.39</ecNumber>
    </recommendedName>
</protein>
<sequence length="318" mass="35392">MSVFTPLERDELAEFVARYPLGRLRDFSGIAAGSENSNFFVSLEQAECVLTLVERGPVQDLPFFVELLECLHQADLPVPYAYLDSQGVALQQLKGKPALLQPRLLGKHVHTPNAQHCAEIGRFLARLHLATADGHLQRQSDRGFVWMTEQGPALLADLDDAGQTLLNAALGEIQTLLADLPSLPRAVLHADLFRDNALFDGNQLSGVIDFYNACSGWMLYDVAITVNDWCSDEHGVLDEPLARALLGAYAAERPFTAQENDHWPTVLRATCVRFWLSRLLAVREHQGRRGEVLVKDPREFQTKLAARQQVSLHLPIAL</sequence>
<keyword evidence="12" id="KW-1185">Reference proteome</keyword>
<comment type="catalytic activity">
    <reaction evidence="8">
        <text>L-homoserine + ATP = O-phospho-L-homoserine + ADP + H(+)</text>
        <dbReference type="Rhea" id="RHEA:13985"/>
        <dbReference type="ChEBI" id="CHEBI:15378"/>
        <dbReference type="ChEBI" id="CHEBI:30616"/>
        <dbReference type="ChEBI" id="CHEBI:57476"/>
        <dbReference type="ChEBI" id="CHEBI:57590"/>
        <dbReference type="ChEBI" id="CHEBI:456216"/>
        <dbReference type="EC" id="2.7.1.39"/>
    </reaction>
</comment>
<dbReference type="PANTHER" id="PTHR21064:SF6">
    <property type="entry name" value="AMINOGLYCOSIDE PHOSPHOTRANSFERASE DOMAIN-CONTAINING PROTEIN"/>
    <property type="match status" value="1"/>
</dbReference>
<keyword evidence="5 8" id="KW-0418">Kinase</keyword>
<evidence type="ECO:0000313" key="12">
    <source>
        <dbReference type="Proteomes" id="UP000185766"/>
    </source>
</evidence>
<dbReference type="NCBIfam" id="NF003558">
    <property type="entry name" value="PRK05231.1"/>
    <property type="match status" value="1"/>
</dbReference>
<dbReference type="InterPro" id="IPR011009">
    <property type="entry name" value="Kinase-like_dom_sf"/>
</dbReference>
<proteinExistence type="inferred from homology"/>
<dbReference type="STRING" id="1429083.GCA_001885685_00721"/>